<gene>
    <name evidence="1" type="ORF">M9458_009186</name>
</gene>
<comment type="caution">
    <text evidence="1">The sequence shown here is derived from an EMBL/GenBank/DDBJ whole genome shotgun (WGS) entry which is preliminary data.</text>
</comment>
<protein>
    <submittedName>
        <fullName evidence="1">Uncharacterized protein</fullName>
    </submittedName>
</protein>
<accession>A0ABD0RAQ7</accession>
<evidence type="ECO:0000313" key="2">
    <source>
        <dbReference type="Proteomes" id="UP001529510"/>
    </source>
</evidence>
<proteinExistence type="predicted"/>
<dbReference type="Proteomes" id="UP001529510">
    <property type="component" value="Unassembled WGS sequence"/>
</dbReference>
<name>A0ABD0RAQ7_CIRMR</name>
<dbReference type="AlphaFoldDB" id="A0ABD0RAQ7"/>
<reference evidence="1 2" key="1">
    <citation type="submission" date="2024-05" db="EMBL/GenBank/DDBJ databases">
        <title>Genome sequencing and assembly of Indian major carp, Cirrhinus mrigala (Hamilton, 1822).</title>
        <authorList>
            <person name="Mohindra V."/>
            <person name="Chowdhury L.M."/>
            <person name="Lal K."/>
            <person name="Jena J.K."/>
        </authorList>
    </citation>
    <scope>NUCLEOTIDE SEQUENCE [LARGE SCALE GENOMIC DNA]</scope>
    <source>
        <strain evidence="1">CM1030</strain>
        <tissue evidence="1">Blood</tissue>
    </source>
</reference>
<keyword evidence="2" id="KW-1185">Reference proteome</keyword>
<feature type="non-terminal residue" evidence="1">
    <location>
        <position position="59"/>
    </location>
</feature>
<feature type="non-terminal residue" evidence="1">
    <location>
        <position position="1"/>
    </location>
</feature>
<evidence type="ECO:0000313" key="1">
    <source>
        <dbReference type="EMBL" id="KAL0195614.1"/>
    </source>
</evidence>
<dbReference type="EMBL" id="JAMKFB020000004">
    <property type="protein sequence ID" value="KAL0195614.1"/>
    <property type="molecule type" value="Genomic_DNA"/>
</dbReference>
<organism evidence="1 2">
    <name type="scientific">Cirrhinus mrigala</name>
    <name type="common">Mrigala</name>
    <dbReference type="NCBI Taxonomy" id="683832"/>
    <lineage>
        <taxon>Eukaryota</taxon>
        <taxon>Metazoa</taxon>
        <taxon>Chordata</taxon>
        <taxon>Craniata</taxon>
        <taxon>Vertebrata</taxon>
        <taxon>Euteleostomi</taxon>
        <taxon>Actinopterygii</taxon>
        <taxon>Neopterygii</taxon>
        <taxon>Teleostei</taxon>
        <taxon>Ostariophysi</taxon>
        <taxon>Cypriniformes</taxon>
        <taxon>Cyprinidae</taxon>
        <taxon>Labeoninae</taxon>
        <taxon>Labeonini</taxon>
        <taxon>Cirrhinus</taxon>
    </lineage>
</organism>
<sequence>VHYSCHNNISFSFSALNTSYSFTNSSSSISSACNCIGSCALTALSATAYTDSAEQSDEE</sequence>